<dbReference type="PIRSF" id="PIRSF000337">
    <property type="entry name" value="NTA_MOA"/>
    <property type="match status" value="1"/>
</dbReference>
<gene>
    <name evidence="8" type="ORF">SAMN02745117_00271</name>
</gene>
<keyword evidence="2 6" id="KW-0288">FMN</keyword>
<dbReference type="InterPro" id="IPR036661">
    <property type="entry name" value="Luciferase-like_sf"/>
</dbReference>
<keyword evidence="9" id="KW-1185">Reference proteome</keyword>
<dbReference type="Proteomes" id="UP000184327">
    <property type="component" value="Unassembled WGS sequence"/>
</dbReference>
<dbReference type="Gene3D" id="3.20.20.30">
    <property type="entry name" value="Luciferase-like domain"/>
    <property type="match status" value="1"/>
</dbReference>
<dbReference type="NCBIfam" id="TIGR03860">
    <property type="entry name" value="FMN_nitrolo"/>
    <property type="match status" value="1"/>
</dbReference>
<evidence type="ECO:0000256" key="1">
    <source>
        <dbReference type="ARBA" id="ARBA00022630"/>
    </source>
</evidence>
<keyword evidence="4 8" id="KW-0503">Monooxygenase</keyword>
<comment type="similarity">
    <text evidence="5">Belongs to the NtaA/SnaA/DszA monooxygenase family.</text>
</comment>
<proteinExistence type="inferred from homology"/>
<dbReference type="PANTHER" id="PTHR30011:SF16">
    <property type="entry name" value="C2H2 FINGER DOMAIN TRANSCRIPTION FACTOR (EUROFUNG)-RELATED"/>
    <property type="match status" value="1"/>
</dbReference>
<evidence type="ECO:0000256" key="3">
    <source>
        <dbReference type="ARBA" id="ARBA00023002"/>
    </source>
</evidence>
<feature type="binding site" evidence="6">
    <location>
        <position position="59"/>
    </location>
    <ligand>
        <name>FMN</name>
        <dbReference type="ChEBI" id="CHEBI:58210"/>
    </ligand>
</feature>
<keyword evidence="3" id="KW-0560">Oxidoreductase</keyword>
<dbReference type="InterPro" id="IPR016215">
    <property type="entry name" value="NTA_MOA"/>
</dbReference>
<dbReference type="InterPro" id="IPR011251">
    <property type="entry name" value="Luciferase-like_dom"/>
</dbReference>
<dbReference type="PANTHER" id="PTHR30011">
    <property type="entry name" value="ALKANESULFONATE MONOOXYGENASE-RELATED"/>
    <property type="match status" value="1"/>
</dbReference>
<dbReference type="InterPro" id="IPR051260">
    <property type="entry name" value="Diverse_substr_monoxygenases"/>
</dbReference>
<evidence type="ECO:0000313" key="9">
    <source>
        <dbReference type="Proteomes" id="UP000184327"/>
    </source>
</evidence>
<feature type="binding site" evidence="6">
    <location>
        <position position="146"/>
    </location>
    <ligand>
        <name>FMN</name>
        <dbReference type="ChEBI" id="CHEBI:58210"/>
    </ligand>
</feature>
<feature type="binding site" evidence="6">
    <location>
        <position position="220"/>
    </location>
    <ligand>
        <name>FMN</name>
        <dbReference type="ChEBI" id="CHEBI:58210"/>
    </ligand>
</feature>
<dbReference type="GO" id="GO:0016705">
    <property type="term" value="F:oxidoreductase activity, acting on paired donors, with incorporation or reduction of molecular oxygen"/>
    <property type="evidence" value="ECO:0007669"/>
    <property type="project" value="InterPro"/>
</dbReference>
<dbReference type="EMBL" id="FQUZ01000002">
    <property type="protein sequence ID" value="SHE41581.1"/>
    <property type="molecule type" value="Genomic_DNA"/>
</dbReference>
<feature type="binding site" evidence="6">
    <location>
        <position position="96"/>
    </location>
    <ligand>
        <name>FMN</name>
        <dbReference type="ChEBI" id="CHEBI:58210"/>
    </ligand>
</feature>
<sequence length="452" mass="50038">MSTAPRQLNLNLFIYPNGHHEAAWRHPLAAHQRVLDVSFYQELAQQAEAAKFDAVFFADGLGIGDGVRYASRFHLEPITLINALAAATQKIGFIATASTTFYDPYTLARLLAFTDHLSHGRVGWNIVTSSLKRAAQNYGLAEHPSHAARYARAHEFVEAIGRLWDSWEDGAFINDPASGLFADTDRIHPAQFSGEHLSVAGALNVPRSPQGRPVYVQAGSSEAGRDFAAQYAEAIFTAHQTLESAQAFYRDVKERATQRGRNPAHVKILPGLSPFIGSTEAEAKALQREFDELIQPDFSLLQLKNQLGLDVDLRGHDLDAPFPLHLIPDNPDQAEHSRFQLVLDIVKREQPTLRQLLQKLAGARGHFVLAGTPEQIADHIQTWFEQGAADGINVMPPWLPGGFEVFTREVVPILRQRGLFREEYSGSTLRDHFGLPRPESQFAPALAQAQAA</sequence>
<dbReference type="SUPFAM" id="SSF51679">
    <property type="entry name" value="Bacterial luciferase-like"/>
    <property type="match status" value="1"/>
</dbReference>
<feature type="binding site" evidence="6">
    <location>
        <position position="150"/>
    </location>
    <ligand>
        <name>FMN</name>
        <dbReference type="ChEBI" id="CHEBI:58210"/>
    </ligand>
</feature>
<dbReference type="GO" id="GO:0004497">
    <property type="term" value="F:monooxygenase activity"/>
    <property type="evidence" value="ECO:0007669"/>
    <property type="project" value="UniProtKB-KW"/>
</dbReference>
<evidence type="ECO:0000259" key="7">
    <source>
        <dbReference type="Pfam" id="PF00296"/>
    </source>
</evidence>
<protein>
    <submittedName>
        <fullName evidence="8">FMN-dependent oxidoreductase, nitrilotriacetate monooxygenase family</fullName>
    </submittedName>
</protein>
<dbReference type="AlphaFoldDB" id="A0A1M4TAV0"/>
<reference evidence="8 9" key="1">
    <citation type="submission" date="2016-11" db="EMBL/GenBank/DDBJ databases">
        <authorList>
            <person name="Jaros S."/>
            <person name="Januszkiewicz K."/>
            <person name="Wedrychowicz H."/>
        </authorList>
    </citation>
    <scope>NUCLEOTIDE SEQUENCE [LARGE SCALE GENOMIC DNA]</scope>
    <source>
        <strain evidence="8 9">DSM 16112</strain>
    </source>
</reference>
<evidence type="ECO:0000256" key="2">
    <source>
        <dbReference type="ARBA" id="ARBA00022643"/>
    </source>
</evidence>
<evidence type="ECO:0000256" key="4">
    <source>
        <dbReference type="ARBA" id="ARBA00023033"/>
    </source>
</evidence>
<dbReference type="CDD" id="cd01095">
    <property type="entry name" value="Nitrilotriacetate_monoxgenase"/>
    <property type="match status" value="1"/>
</dbReference>
<organism evidence="8 9">
    <name type="scientific">Lampropedia hyalina DSM 16112</name>
    <dbReference type="NCBI Taxonomy" id="1122156"/>
    <lineage>
        <taxon>Bacteria</taxon>
        <taxon>Pseudomonadati</taxon>
        <taxon>Pseudomonadota</taxon>
        <taxon>Betaproteobacteria</taxon>
        <taxon>Burkholderiales</taxon>
        <taxon>Comamonadaceae</taxon>
        <taxon>Lampropedia</taxon>
    </lineage>
</organism>
<dbReference type="OrthoDB" id="4505903at2"/>
<keyword evidence="1 6" id="KW-0285">Flavoprotein</keyword>
<feature type="domain" description="Luciferase-like" evidence="7">
    <location>
        <begin position="31"/>
        <end position="388"/>
    </location>
</feature>
<dbReference type="STRING" id="1122156.SAMN02745117_00271"/>
<evidence type="ECO:0000313" key="8">
    <source>
        <dbReference type="EMBL" id="SHE41581.1"/>
    </source>
</evidence>
<feature type="binding site" evidence="6">
    <location>
        <position position="221"/>
    </location>
    <ligand>
        <name>FMN</name>
        <dbReference type="ChEBI" id="CHEBI:58210"/>
    </ligand>
</feature>
<dbReference type="Pfam" id="PF00296">
    <property type="entry name" value="Bac_luciferase"/>
    <property type="match status" value="1"/>
</dbReference>
<dbReference type="RefSeq" id="WP_073353753.1">
    <property type="nucleotide sequence ID" value="NZ_FQUZ01000002.1"/>
</dbReference>
<accession>A0A1M4TAV0</accession>
<evidence type="ECO:0000256" key="5">
    <source>
        <dbReference type="ARBA" id="ARBA00033748"/>
    </source>
</evidence>
<evidence type="ECO:0000256" key="6">
    <source>
        <dbReference type="PIRSR" id="PIRSR000337-1"/>
    </source>
</evidence>
<name>A0A1M4TAV0_9BURK</name>